<dbReference type="Pfam" id="PF00106">
    <property type="entry name" value="adh_short"/>
    <property type="match status" value="1"/>
</dbReference>
<dbReference type="AlphaFoldDB" id="A0A6J6VQ44"/>
<dbReference type="EMBL" id="CAEZZU010000039">
    <property type="protein sequence ID" value="CAB4773539.1"/>
    <property type="molecule type" value="Genomic_DNA"/>
</dbReference>
<organism evidence="5">
    <name type="scientific">freshwater metagenome</name>
    <dbReference type="NCBI Taxonomy" id="449393"/>
    <lineage>
        <taxon>unclassified sequences</taxon>
        <taxon>metagenomes</taxon>
        <taxon>ecological metagenomes</taxon>
    </lineage>
</organism>
<evidence type="ECO:0000313" key="4">
    <source>
        <dbReference type="EMBL" id="CAB4657081.1"/>
    </source>
</evidence>
<dbReference type="PANTHER" id="PTHR45024:SF2">
    <property type="entry name" value="SCP2 DOMAIN-CONTAINING PROTEIN"/>
    <property type="match status" value="1"/>
</dbReference>
<dbReference type="InterPro" id="IPR051687">
    <property type="entry name" value="Peroxisomal_Beta-Oxidation"/>
</dbReference>
<dbReference type="PRINTS" id="PR00081">
    <property type="entry name" value="GDHRDH"/>
</dbReference>
<dbReference type="GO" id="GO:0016491">
    <property type="term" value="F:oxidoreductase activity"/>
    <property type="evidence" value="ECO:0007669"/>
    <property type="project" value="UniProtKB-KW"/>
</dbReference>
<evidence type="ECO:0000256" key="1">
    <source>
        <dbReference type="ARBA" id="ARBA00006484"/>
    </source>
</evidence>
<dbReference type="InterPro" id="IPR057326">
    <property type="entry name" value="KR_dom"/>
</dbReference>
<evidence type="ECO:0000259" key="3">
    <source>
        <dbReference type="SMART" id="SM00822"/>
    </source>
</evidence>
<dbReference type="InterPro" id="IPR020904">
    <property type="entry name" value="Sc_DH/Rdtase_CS"/>
</dbReference>
<keyword evidence="2" id="KW-0560">Oxidoreductase</keyword>
<evidence type="ECO:0000313" key="7">
    <source>
        <dbReference type="EMBL" id="CAB4795564.1"/>
    </source>
</evidence>
<proteinExistence type="inferred from homology"/>
<dbReference type="EMBL" id="CAEZZU010000217">
    <property type="protein sequence ID" value="CAB4788911.1"/>
    <property type="molecule type" value="Genomic_DNA"/>
</dbReference>
<dbReference type="InterPro" id="IPR002347">
    <property type="entry name" value="SDR_fam"/>
</dbReference>
<sequence>MGLLDGRVAVITGSGRGIGREFALSMASQGASVVINDVGVSLDGQGSEEDPAAQTCRDIEALGGKAVPSYDSVADFDGAGRIIQTAVENFGKIDILVNNAGIVRDRSLLKMTPEDFDAVVKVHMYGTFNTARHAAELMKEQGYGRIINITSQAGLRGNFGQTNYGAAKAAIMGMTFVWSIELGKYGITVNAMSPAGATRMTEALFARTGEAPPPEANPALNAPMVTWLASEEAAHVNGQILGRTDFAYTIYRHPMQIGYMYREGGWDVEGVSENFNKIFAQQLQHVGLAMPGGMEFPK</sequence>
<dbReference type="PANTHER" id="PTHR45024">
    <property type="entry name" value="DEHYDROGENASES, SHORT CHAIN"/>
    <property type="match status" value="1"/>
</dbReference>
<evidence type="ECO:0000313" key="5">
    <source>
        <dbReference type="EMBL" id="CAB4773539.1"/>
    </source>
</evidence>
<dbReference type="SUPFAM" id="SSF51735">
    <property type="entry name" value="NAD(P)-binding Rossmann-fold domains"/>
    <property type="match status" value="1"/>
</dbReference>
<feature type="domain" description="Ketoreductase" evidence="3">
    <location>
        <begin position="7"/>
        <end position="195"/>
    </location>
</feature>
<evidence type="ECO:0000313" key="6">
    <source>
        <dbReference type="EMBL" id="CAB4788911.1"/>
    </source>
</evidence>
<reference evidence="5" key="1">
    <citation type="submission" date="2020-05" db="EMBL/GenBank/DDBJ databases">
        <authorList>
            <person name="Chiriac C."/>
            <person name="Salcher M."/>
            <person name="Ghai R."/>
            <person name="Kavagutti S V."/>
        </authorList>
    </citation>
    <scope>NUCLEOTIDE SEQUENCE</scope>
</reference>
<dbReference type="InterPro" id="IPR036291">
    <property type="entry name" value="NAD(P)-bd_dom_sf"/>
</dbReference>
<evidence type="ECO:0000256" key="2">
    <source>
        <dbReference type="ARBA" id="ARBA00023002"/>
    </source>
</evidence>
<dbReference type="Gene3D" id="3.40.50.720">
    <property type="entry name" value="NAD(P)-binding Rossmann-like Domain"/>
    <property type="match status" value="1"/>
</dbReference>
<dbReference type="SMART" id="SM00822">
    <property type="entry name" value="PKS_KR"/>
    <property type="match status" value="1"/>
</dbReference>
<gene>
    <name evidence="4" type="ORF">UFOPK2242_00741</name>
    <name evidence="5" type="ORF">UFOPK2925_00410</name>
    <name evidence="6" type="ORF">UFOPK2925_01287</name>
    <name evidence="7" type="ORF">UFOPK2996_00764</name>
</gene>
<name>A0A6J6VQ44_9ZZZZ</name>
<dbReference type="PROSITE" id="PS00061">
    <property type="entry name" value="ADH_SHORT"/>
    <property type="match status" value="1"/>
</dbReference>
<accession>A0A6J6VQ44</accession>
<dbReference type="EMBL" id="CAFAAH010000088">
    <property type="protein sequence ID" value="CAB4795564.1"/>
    <property type="molecule type" value="Genomic_DNA"/>
</dbReference>
<dbReference type="EMBL" id="CAEZWM010000078">
    <property type="protein sequence ID" value="CAB4657081.1"/>
    <property type="molecule type" value="Genomic_DNA"/>
</dbReference>
<comment type="similarity">
    <text evidence="1">Belongs to the short-chain dehydrogenases/reductases (SDR) family.</text>
</comment>
<dbReference type="FunFam" id="3.40.50.720:FF:000084">
    <property type="entry name" value="Short-chain dehydrogenase reductase"/>
    <property type="match status" value="1"/>
</dbReference>
<protein>
    <submittedName>
        <fullName evidence="5">Unannotated protein</fullName>
    </submittedName>
</protein>
<dbReference type="PRINTS" id="PR00080">
    <property type="entry name" value="SDRFAMILY"/>
</dbReference>